<keyword evidence="3" id="KW-1185">Reference proteome</keyword>
<dbReference type="AlphaFoldDB" id="A0A4R6IUW9"/>
<keyword evidence="1" id="KW-1133">Transmembrane helix</keyword>
<proteinExistence type="predicted"/>
<evidence type="ECO:0000256" key="1">
    <source>
        <dbReference type="SAM" id="Phobius"/>
    </source>
</evidence>
<reference evidence="2 3" key="1">
    <citation type="submission" date="2019-03" db="EMBL/GenBank/DDBJ databases">
        <title>Genomic Encyclopedia of Archaeal and Bacterial Type Strains, Phase II (KMG-II): from individual species to whole genera.</title>
        <authorList>
            <person name="Goeker M."/>
        </authorList>
    </citation>
    <scope>NUCLEOTIDE SEQUENCE [LARGE SCALE GENOMIC DNA]</scope>
    <source>
        <strain evidence="2 3">DSM 28323</strain>
    </source>
</reference>
<feature type="transmembrane region" description="Helical" evidence="1">
    <location>
        <begin position="61"/>
        <end position="84"/>
    </location>
</feature>
<sequence>MEQREDLIIKLTEGYSSQSKQVNNIWVVLMIVSIFGLTGQADDKGKIALPFTLGQVSAGDFYTISIVLLSVIMIAFSSAVAQTIRTWLLIQKKIDSYSKDEFVKYDMKDVVNSLAIFTYNRVSSISYLLSDVEKSVKQKIISRIIILLKRILYLVLKIFTFAFLYFLPIRTIIYCLEQKSKYRDIGILSIPHPVILSLAILAILSVVMILINDIVYMTKAIRKI</sequence>
<gene>
    <name evidence="2" type="ORF">BC659_2669</name>
</gene>
<dbReference type="Proteomes" id="UP000295741">
    <property type="component" value="Unassembled WGS sequence"/>
</dbReference>
<dbReference type="RefSeq" id="WP_133475240.1">
    <property type="nucleotide sequence ID" value="NZ_SNWP01000012.1"/>
</dbReference>
<accession>A0A4R6IUW9</accession>
<keyword evidence="1" id="KW-0472">Membrane</keyword>
<keyword evidence="1" id="KW-0812">Transmembrane</keyword>
<feature type="transmembrane region" description="Helical" evidence="1">
    <location>
        <begin position="21"/>
        <end position="41"/>
    </location>
</feature>
<feature type="transmembrane region" description="Helical" evidence="1">
    <location>
        <begin position="194"/>
        <end position="216"/>
    </location>
</feature>
<comment type="caution">
    <text evidence="2">The sequence shown here is derived from an EMBL/GenBank/DDBJ whole genome shotgun (WGS) entry which is preliminary data.</text>
</comment>
<name>A0A4R6IUW9_9BACT</name>
<evidence type="ECO:0000313" key="2">
    <source>
        <dbReference type="EMBL" id="TDO25746.1"/>
    </source>
</evidence>
<protein>
    <submittedName>
        <fullName evidence="2">Uncharacterized protein</fullName>
    </submittedName>
</protein>
<organism evidence="2 3">
    <name type="scientific">Sediminibacterium goheungense</name>
    <dbReference type="NCBI Taxonomy" id="1086393"/>
    <lineage>
        <taxon>Bacteria</taxon>
        <taxon>Pseudomonadati</taxon>
        <taxon>Bacteroidota</taxon>
        <taxon>Chitinophagia</taxon>
        <taxon>Chitinophagales</taxon>
        <taxon>Chitinophagaceae</taxon>
        <taxon>Sediminibacterium</taxon>
    </lineage>
</organism>
<dbReference type="EMBL" id="SNWP01000012">
    <property type="protein sequence ID" value="TDO25746.1"/>
    <property type="molecule type" value="Genomic_DNA"/>
</dbReference>
<feature type="transmembrane region" description="Helical" evidence="1">
    <location>
        <begin position="151"/>
        <end position="174"/>
    </location>
</feature>
<evidence type="ECO:0000313" key="3">
    <source>
        <dbReference type="Proteomes" id="UP000295741"/>
    </source>
</evidence>